<protein>
    <recommendedName>
        <fullName evidence="3">Methyltransferase</fullName>
    </recommendedName>
</protein>
<dbReference type="EMBL" id="MPZV01000005">
    <property type="protein sequence ID" value="OOY22818.1"/>
    <property type="molecule type" value="Genomic_DNA"/>
</dbReference>
<evidence type="ECO:0000313" key="1">
    <source>
        <dbReference type="EMBL" id="OOY22818.1"/>
    </source>
</evidence>
<comment type="caution">
    <text evidence="1">The sequence shown here is derived from an EMBL/GenBank/DDBJ whole genome shotgun (WGS) entry which is preliminary data.</text>
</comment>
<dbReference type="Gene3D" id="3.40.50.150">
    <property type="entry name" value="Vaccinia Virus protein VP39"/>
    <property type="match status" value="1"/>
</dbReference>
<keyword evidence="2" id="KW-1185">Reference proteome</keyword>
<organism evidence="1 2">
    <name type="scientific">Thioclava sediminum</name>
    <dbReference type="NCBI Taxonomy" id="1915319"/>
    <lineage>
        <taxon>Bacteria</taxon>
        <taxon>Pseudomonadati</taxon>
        <taxon>Pseudomonadota</taxon>
        <taxon>Alphaproteobacteria</taxon>
        <taxon>Rhodobacterales</taxon>
        <taxon>Paracoccaceae</taxon>
        <taxon>Thioclava</taxon>
    </lineage>
</organism>
<dbReference type="SUPFAM" id="SSF53335">
    <property type="entry name" value="S-adenosyl-L-methionine-dependent methyltransferases"/>
    <property type="match status" value="1"/>
</dbReference>
<dbReference type="InterPro" id="IPR029063">
    <property type="entry name" value="SAM-dependent_MTases_sf"/>
</dbReference>
<evidence type="ECO:0008006" key="3">
    <source>
        <dbReference type="Google" id="ProtNLM"/>
    </source>
</evidence>
<evidence type="ECO:0000313" key="2">
    <source>
        <dbReference type="Proteomes" id="UP000190787"/>
    </source>
</evidence>
<dbReference type="PRINTS" id="PR00507">
    <property type="entry name" value="N12N6MTFRASE"/>
</dbReference>
<reference evidence="1 2" key="1">
    <citation type="submission" date="2016-11" db="EMBL/GenBank/DDBJ databases">
        <title>A multilocus sequence analysis scheme for characterization of bacteria in the genus Thioclava.</title>
        <authorList>
            <person name="Liu Y."/>
            <person name="Shao Z."/>
        </authorList>
    </citation>
    <scope>NUCLEOTIDE SEQUENCE [LARGE SCALE GENOMIC DNA]</scope>
    <source>
        <strain evidence="1 2">TAW-CT134</strain>
    </source>
</reference>
<gene>
    <name evidence="1" type="ORF">BMI91_18260</name>
</gene>
<dbReference type="Proteomes" id="UP000190787">
    <property type="component" value="Unassembled WGS sequence"/>
</dbReference>
<accession>A0ABX3MTE9</accession>
<proteinExistence type="predicted"/>
<sequence>MRNAPERDRVMTPPALAAAIIAHFADRISGQMLDPARGAGAFYDQLPEHLDRSWCELEDGRDFLDWETAVDWIITNPPWSKIRAFTQHAMTLADHIVWLVPIVNITTKARLRDLRDHGFGIAELVLIDTPRDWPQSGFQLVAAYLKRGHAGDWRISRLDALAQD</sequence>
<name>A0ABX3MTE9_9RHOB</name>